<evidence type="ECO:0000256" key="3">
    <source>
        <dbReference type="ARBA" id="ARBA00022723"/>
    </source>
</evidence>
<comment type="similarity">
    <text evidence="2">Belongs to the krueppel C2H2-type zinc-finger protein family.</text>
</comment>
<evidence type="ECO:0000256" key="1">
    <source>
        <dbReference type="ARBA" id="ARBA00004123"/>
    </source>
</evidence>
<evidence type="ECO:0000256" key="2">
    <source>
        <dbReference type="ARBA" id="ARBA00006991"/>
    </source>
</evidence>
<evidence type="ECO:0000256" key="12">
    <source>
        <dbReference type="PROSITE-ProRule" id="PRU01263"/>
    </source>
</evidence>
<dbReference type="FunFam" id="3.30.160.60:FF:001370">
    <property type="entry name" value="Zinc finger protein"/>
    <property type="match status" value="1"/>
</dbReference>
<name>A0A8S0ZXA5_ARCPL</name>
<dbReference type="InterPro" id="IPR013087">
    <property type="entry name" value="Znf_C2H2_type"/>
</dbReference>
<evidence type="ECO:0000313" key="16">
    <source>
        <dbReference type="Proteomes" id="UP000494106"/>
    </source>
</evidence>
<dbReference type="GO" id="GO:0003690">
    <property type="term" value="F:double-stranded DNA binding"/>
    <property type="evidence" value="ECO:0007669"/>
    <property type="project" value="UniProtKB-ARBA"/>
</dbReference>
<evidence type="ECO:0000259" key="14">
    <source>
        <dbReference type="PROSITE" id="PS51915"/>
    </source>
</evidence>
<dbReference type="SUPFAM" id="SSF57667">
    <property type="entry name" value="beta-beta-alpha zinc fingers"/>
    <property type="match status" value="5"/>
</dbReference>
<proteinExistence type="inferred from homology"/>
<dbReference type="GO" id="GO:0008270">
    <property type="term" value="F:zinc ion binding"/>
    <property type="evidence" value="ECO:0007669"/>
    <property type="project" value="UniProtKB-UniRule"/>
</dbReference>
<keyword evidence="4" id="KW-0677">Repeat</keyword>
<keyword evidence="9" id="KW-0804">Transcription</keyword>
<feature type="binding site" evidence="12">
    <location>
        <position position="74"/>
    </location>
    <ligand>
        <name>Zn(2+)</name>
        <dbReference type="ChEBI" id="CHEBI:29105"/>
    </ligand>
</feature>
<evidence type="ECO:0000256" key="7">
    <source>
        <dbReference type="ARBA" id="ARBA00023015"/>
    </source>
</evidence>
<dbReference type="Pfam" id="PF00096">
    <property type="entry name" value="zf-C2H2"/>
    <property type="match status" value="2"/>
</dbReference>
<evidence type="ECO:0000259" key="13">
    <source>
        <dbReference type="PROSITE" id="PS50157"/>
    </source>
</evidence>
<organism evidence="15 16">
    <name type="scientific">Arctia plantaginis</name>
    <name type="common">Wood tiger moth</name>
    <name type="synonym">Phalaena plantaginis</name>
    <dbReference type="NCBI Taxonomy" id="874455"/>
    <lineage>
        <taxon>Eukaryota</taxon>
        <taxon>Metazoa</taxon>
        <taxon>Ecdysozoa</taxon>
        <taxon>Arthropoda</taxon>
        <taxon>Hexapoda</taxon>
        <taxon>Insecta</taxon>
        <taxon>Pterygota</taxon>
        <taxon>Neoptera</taxon>
        <taxon>Endopterygota</taxon>
        <taxon>Lepidoptera</taxon>
        <taxon>Glossata</taxon>
        <taxon>Ditrysia</taxon>
        <taxon>Noctuoidea</taxon>
        <taxon>Erebidae</taxon>
        <taxon>Arctiinae</taxon>
        <taxon>Arctia</taxon>
    </lineage>
</organism>
<feature type="domain" description="C2H2-type" evidence="13">
    <location>
        <begin position="172"/>
        <end position="199"/>
    </location>
</feature>
<evidence type="ECO:0000256" key="11">
    <source>
        <dbReference type="PROSITE-ProRule" id="PRU00042"/>
    </source>
</evidence>
<dbReference type="Pfam" id="PF07776">
    <property type="entry name" value="zf-AD"/>
    <property type="match status" value="1"/>
</dbReference>
<reference evidence="15 16" key="1">
    <citation type="submission" date="2020-04" db="EMBL/GenBank/DDBJ databases">
        <authorList>
            <person name="Wallbank WR R."/>
            <person name="Pardo Diaz C."/>
            <person name="Kozak K."/>
            <person name="Martin S."/>
            <person name="Jiggins C."/>
            <person name="Moest M."/>
            <person name="Warren A I."/>
            <person name="Byers J.R.P. K."/>
            <person name="Montejo-Kovacevich G."/>
            <person name="Yen C E."/>
        </authorList>
    </citation>
    <scope>NUCLEOTIDE SEQUENCE [LARGE SCALE GENOMIC DNA]</scope>
</reference>
<feature type="domain" description="C2H2-type" evidence="13">
    <location>
        <begin position="367"/>
        <end position="394"/>
    </location>
</feature>
<comment type="caution">
    <text evidence="15">The sequence shown here is derived from an EMBL/GenBank/DDBJ whole genome shotgun (WGS) entry which is preliminary data.</text>
</comment>
<dbReference type="InterPro" id="IPR012934">
    <property type="entry name" value="Znf_AD"/>
</dbReference>
<feature type="domain" description="C2H2-type" evidence="13">
    <location>
        <begin position="227"/>
        <end position="249"/>
    </location>
</feature>
<dbReference type="SMART" id="SM00868">
    <property type="entry name" value="zf-AD"/>
    <property type="match status" value="2"/>
</dbReference>
<feature type="binding site" evidence="12">
    <location>
        <position position="26"/>
    </location>
    <ligand>
        <name>Zn(2+)</name>
        <dbReference type="ChEBI" id="CHEBI:29105"/>
    </ligand>
</feature>
<comment type="subcellular location">
    <subcellularLocation>
        <location evidence="1">Nucleus</location>
    </subcellularLocation>
</comment>
<dbReference type="PANTHER" id="PTHR24379:SF121">
    <property type="entry name" value="C2H2-TYPE DOMAIN-CONTAINING PROTEIN"/>
    <property type="match status" value="1"/>
</dbReference>
<feature type="binding site" evidence="12">
    <location>
        <position position="77"/>
    </location>
    <ligand>
        <name>Zn(2+)</name>
        <dbReference type="ChEBI" id="CHEBI:29105"/>
    </ligand>
</feature>
<dbReference type="InterPro" id="IPR036236">
    <property type="entry name" value="Znf_C2H2_sf"/>
</dbReference>
<protein>
    <submittedName>
        <fullName evidence="15">Uncharacterized protein</fullName>
    </submittedName>
</protein>
<feature type="binding site" evidence="12">
    <location>
        <position position="23"/>
    </location>
    <ligand>
        <name>Zn(2+)</name>
        <dbReference type="ChEBI" id="CHEBI:29105"/>
    </ligand>
</feature>
<dbReference type="Pfam" id="PF13894">
    <property type="entry name" value="zf-C2H2_4"/>
    <property type="match status" value="1"/>
</dbReference>
<keyword evidence="16" id="KW-1185">Reference proteome</keyword>
<feature type="domain" description="C2H2-type" evidence="13">
    <location>
        <begin position="395"/>
        <end position="423"/>
    </location>
</feature>
<evidence type="ECO:0000256" key="8">
    <source>
        <dbReference type="ARBA" id="ARBA00023125"/>
    </source>
</evidence>
<dbReference type="AlphaFoldDB" id="A0A8S0ZXA5"/>
<keyword evidence="8" id="KW-0238">DNA-binding</keyword>
<dbReference type="SUPFAM" id="SSF57716">
    <property type="entry name" value="Glucocorticoid receptor-like (DNA-binding domain)"/>
    <property type="match status" value="1"/>
</dbReference>
<keyword evidence="3 12" id="KW-0479">Metal-binding</keyword>
<dbReference type="OrthoDB" id="654211at2759"/>
<feature type="domain" description="C2H2-type" evidence="13">
    <location>
        <begin position="339"/>
        <end position="366"/>
    </location>
</feature>
<feature type="domain" description="C2H2-type" evidence="13">
    <location>
        <begin position="310"/>
        <end position="333"/>
    </location>
</feature>
<evidence type="ECO:0000256" key="9">
    <source>
        <dbReference type="ARBA" id="ARBA00023163"/>
    </source>
</evidence>
<dbReference type="PANTHER" id="PTHR24379">
    <property type="entry name" value="KRAB AND ZINC FINGER DOMAIN-CONTAINING"/>
    <property type="match status" value="1"/>
</dbReference>
<keyword evidence="5 11" id="KW-0863">Zinc-finger</keyword>
<gene>
    <name evidence="15" type="ORF">APLA_LOCUS6608</name>
</gene>
<dbReference type="PROSITE" id="PS00028">
    <property type="entry name" value="ZINC_FINGER_C2H2_1"/>
    <property type="match status" value="7"/>
</dbReference>
<dbReference type="PROSITE" id="PS51915">
    <property type="entry name" value="ZAD"/>
    <property type="match status" value="1"/>
</dbReference>
<dbReference type="Proteomes" id="UP000494106">
    <property type="component" value="Unassembled WGS sequence"/>
</dbReference>
<dbReference type="Gene3D" id="3.30.160.60">
    <property type="entry name" value="Classic Zinc Finger"/>
    <property type="match status" value="5"/>
</dbReference>
<evidence type="ECO:0000256" key="6">
    <source>
        <dbReference type="ARBA" id="ARBA00022833"/>
    </source>
</evidence>
<feature type="domain" description="ZAD" evidence="14">
    <location>
        <begin position="21"/>
        <end position="101"/>
    </location>
</feature>
<dbReference type="PROSITE" id="PS50157">
    <property type="entry name" value="ZINC_FINGER_C2H2_2"/>
    <property type="match status" value="7"/>
</dbReference>
<dbReference type="EMBL" id="CADEBC010000488">
    <property type="protein sequence ID" value="CAB3236627.1"/>
    <property type="molecule type" value="Genomic_DNA"/>
</dbReference>
<keyword evidence="6 12" id="KW-0862">Zinc</keyword>
<keyword evidence="10" id="KW-0539">Nucleus</keyword>
<dbReference type="GO" id="GO:0005634">
    <property type="term" value="C:nucleus"/>
    <property type="evidence" value="ECO:0007669"/>
    <property type="project" value="UniProtKB-SubCell"/>
</dbReference>
<evidence type="ECO:0000256" key="10">
    <source>
        <dbReference type="ARBA" id="ARBA00023242"/>
    </source>
</evidence>
<accession>A0A8S0ZXA5</accession>
<evidence type="ECO:0000256" key="4">
    <source>
        <dbReference type="ARBA" id="ARBA00022737"/>
    </source>
</evidence>
<evidence type="ECO:0000256" key="5">
    <source>
        <dbReference type="ARBA" id="ARBA00022771"/>
    </source>
</evidence>
<feature type="domain" description="C2H2-type" evidence="13">
    <location>
        <begin position="199"/>
        <end position="227"/>
    </location>
</feature>
<sequence>MDLQSDITLPALKFLSSETEHICRLCFSSTQDQEVSLEDSMRLQRSFLDETVTYADMFTDLSVPSESSLPQVLCINCATMTINSYLFKKLCHYSNQQWHSTLCRLNTSLNLTESLAPNIQTVYLMVNNKEHIMFTSRKHHTHRSKKSALAKIKEVMRVKQPYEKVKRQKSTVMCEECGEKFTSNCHLVKHMKVHSNTRHPCLQCPKIFATQLQLDDHAERVHYPKKLQCPKCSKMFSTEKMLKYHDRLHHVAAICKLCFVQFPSKKDLRAHLDKHDVNKCPRCDKSFLNKHTFKFHLKICGNIEERQPSFFCDICNKGYARKNGLRTHLKTDHGFGNVLSCNWCDKKFDAISRLRNHQVKHTKERNFHCDQCGGKFVTQAALIYHVRLHTGERPFPCDLCDESFLSASRRMEHKRRKHFGPTKECHVCHVKFVTGHQLRKHVQRHYNPLSKLFVPEVEEPYLNIDLSSNNMKDQQYPSISKLLSM</sequence>
<keyword evidence="7" id="KW-0805">Transcription regulation</keyword>
<dbReference type="SMART" id="SM00355">
    <property type="entry name" value="ZnF_C2H2"/>
    <property type="match status" value="10"/>
</dbReference>
<evidence type="ECO:0000313" key="15">
    <source>
        <dbReference type="EMBL" id="CAB3236627.1"/>
    </source>
</evidence>